<accession>A0A9I9EDX9</accession>
<dbReference type="Gramene" id="MELO3C032458.2.1">
    <property type="protein sequence ID" value="MELO3C032458.2.1"/>
    <property type="gene ID" value="MELO3C032458.2"/>
</dbReference>
<evidence type="ECO:0000313" key="1">
    <source>
        <dbReference type="EnsemblPlants" id="MELO3C032458.2.1"/>
    </source>
</evidence>
<sequence>MDSTDMDECDGSCETSKIIRDEDIDVKHKTIDVDLDSYYYSKWGRQGCSSTSTNSTQTVSDLDANIDFDSNENVGFGVVMENKKELEDLPNFDKLSITD</sequence>
<proteinExistence type="predicted"/>
<dbReference type="AlphaFoldDB" id="A0A9I9EDX9"/>
<reference evidence="1" key="1">
    <citation type="submission" date="2023-03" db="UniProtKB">
        <authorList>
            <consortium name="EnsemblPlants"/>
        </authorList>
    </citation>
    <scope>IDENTIFICATION</scope>
</reference>
<dbReference type="EnsemblPlants" id="MELO3C032458.2.1">
    <property type="protein sequence ID" value="MELO3C032458.2.1"/>
    <property type="gene ID" value="MELO3C032458.2"/>
</dbReference>
<organism evidence="1">
    <name type="scientific">Cucumis melo</name>
    <name type="common">Muskmelon</name>
    <dbReference type="NCBI Taxonomy" id="3656"/>
    <lineage>
        <taxon>Eukaryota</taxon>
        <taxon>Viridiplantae</taxon>
        <taxon>Streptophyta</taxon>
        <taxon>Embryophyta</taxon>
        <taxon>Tracheophyta</taxon>
        <taxon>Spermatophyta</taxon>
        <taxon>Magnoliopsida</taxon>
        <taxon>eudicotyledons</taxon>
        <taxon>Gunneridae</taxon>
        <taxon>Pentapetalae</taxon>
        <taxon>rosids</taxon>
        <taxon>fabids</taxon>
        <taxon>Cucurbitales</taxon>
        <taxon>Cucurbitaceae</taxon>
        <taxon>Benincaseae</taxon>
        <taxon>Cucumis</taxon>
    </lineage>
</organism>
<name>A0A9I9EDX9_CUCME</name>
<protein>
    <submittedName>
        <fullName evidence="1">Uncharacterized protein</fullName>
    </submittedName>
</protein>